<dbReference type="CDD" id="cd12148">
    <property type="entry name" value="fungal_TF_MHR"/>
    <property type="match status" value="1"/>
</dbReference>
<accession>A0A2S7YF68</accession>
<dbReference type="AlphaFoldDB" id="A0A2S7YF68"/>
<evidence type="ECO:0000256" key="2">
    <source>
        <dbReference type="SAM" id="MobiDB-lite"/>
    </source>
</evidence>
<sequence length="677" mass="76920">MSPARGSLPRLLPRPLGEEERRPEVTPSRRRKLVSNACNSCRTRKTKCDSARPQCRQCARRNWPCVYTAPPGVTSQQLKKERTENYASVVELIRRGGGVHAEQIAQRIREAESVDTAVGDIASASLLLQPSCRAVTAATGPSLRQYPAAAPRPLLTSPYEDCDFVFEKHYDTDAYYRRVDPSLFVDVSGHDLPLSNWTKVSTDNRRMNHLLNLFFTWDNVVERIIYRPILEENLRRLRRGHQGDYDDNTDSDFCSPFLINGLLALSCLYSMDPATYKDPADPRTRGRLWAEEARLHLQNCTRPTIALMQGLYVMLIYEASLSDGARTLQYLTQCMDVYRILNDRNVNELADDTVPEPRRKLEREAFSWCMWGMYCCEWRSTEALGLRKLSRPPKIDKVWRESSFTLRQAGSAGYSWYPYPLSVQMQPSMQVALREADAALSEIVESILNYLHPDENGIDAVSKPGYALELYDALLNWKYGLPDELRFEQSVLPSVIALHTHLETVSMTLLRPFAHLTRQEFGGRFSPRERCAAHASHLVTTVWSFRAHGQVRYEYYLAYALGAAAYVLLQEPDAPVQMDSLVRACQCIFEMRPTLPLAADTLSGIRAAFRLYRLAVPMYMLKFFDRVRHNEAGVLHRTVAVTGLLPAAGGGGNDNEAKRAEIQLEDLLRDFGNVDIH</sequence>
<dbReference type="PANTHER" id="PTHR47256:SF3">
    <property type="entry name" value="ZN(II)2CYS6 TRANSCRIPTION FACTOR (EUROFUNG)"/>
    <property type="match status" value="1"/>
</dbReference>
<evidence type="ECO:0000313" key="5">
    <source>
        <dbReference type="Proteomes" id="UP000237441"/>
    </source>
</evidence>
<feature type="domain" description="Zn(2)-C6 fungal-type" evidence="3">
    <location>
        <begin position="37"/>
        <end position="67"/>
    </location>
</feature>
<dbReference type="OrthoDB" id="5595695at2759"/>
<dbReference type="InterPro" id="IPR053187">
    <property type="entry name" value="Notoamide_regulator"/>
</dbReference>
<dbReference type="PROSITE" id="PS00463">
    <property type="entry name" value="ZN2_CY6_FUNGAL_1"/>
    <property type="match status" value="1"/>
</dbReference>
<dbReference type="Gene3D" id="4.10.240.10">
    <property type="entry name" value="Zn(2)-C6 fungal-type DNA-binding domain"/>
    <property type="match status" value="1"/>
</dbReference>
<dbReference type="InterPro" id="IPR001138">
    <property type="entry name" value="Zn2Cys6_DnaBD"/>
</dbReference>
<dbReference type="GO" id="GO:0008270">
    <property type="term" value="F:zinc ion binding"/>
    <property type="evidence" value="ECO:0007669"/>
    <property type="project" value="InterPro"/>
</dbReference>
<dbReference type="Pfam" id="PF00172">
    <property type="entry name" value="Zn_clus"/>
    <property type="match status" value="1"/>
</dbReference>
<dbReference type="PROSITE" id="PS50048">
    <property type="entry name" value="ZN2_CY6_FUNGAL_2"/>
    <property type="match status" value="1"/>
</dbReference>
<dbReference type="Proteomes" id="UP000237441">
    <property type="component" value="Unassembled WGS sequence"/>
</dbReference>
<dbReference type="PANTHER" id="PTHR47256">
    <property type="entry name" value="ZN(II)2CYS6 TRANSCRIPTION FACTOR (EUROFUNG)-RELATED"/>
    <property type="match status" value="1"/>
</dbReference>
<evidence type="ECO:0000259" key="3">
    <source>
        <dbReference type="PROSITE" id="PS50048"/>
    </source>
</evidence>
<keyword evidence="1" id="KW-0539">Nucleus</keyword>
<evidence type="ECO:0000313" key="4">
    <source>
        <dbReference type="EMBL" id="PQK14806.1"/>
    </source>
</evidence>
<reference evidence="4 5" key="1">
    <citation type="submission" date="2016-07" db="EMBL/GenBank/DDBJ databases">
        <title>Comparative genomics of the entomopathogenic fungus Beauveria bassiana.</title>
        <authorList>
            <person name="Valero Jimenez C.A."/>
            <person name="Zwaan B.J."/>
            <person name="Van Kan J.A."/>
            <person name="Takken W."/>
            <person name="Debets A.J."/>
            <person name="Schoustra S.E."/>
            <person name="Koenraadt C.J."/>
        </authorList>
    </citation>
    <scope>NUCLEOTIDE SEQUENCE [LARGE SCALE GENOMIC DNA]</scope>
    <source>
        <strain evidence="4 5">ARSEF 8028</strain>
    </source>
</reference>
<feature type="region of interest" description="Disordered" evidence="2">
    <location>
        <begin position="1"/>
        <end position="28"/>
    </location>
</feature>
<comment type="caution">
    <text evidence="4">The sequence shown here is derived from an EMBL/GenBank/DDBJ whole genome shotgun (WGS) entry which is preliminary data.</text>
</comment>
<dbReference type="EMBL" id="JRHA01000005">
    <property type="protein sequence ID" value="PQK14806.1"/>
    <property type="molecule type" value="Genomic_DNA"/>
</dbReference>
<organism evidence="4 5">
    <name type="scientific">Beauveria bassiana</name>
    <name type="common">White muscardine disease fungus</name>
    <name type="synonym">Tritirachium shiotae</name>
    <dbReference type="NCBI Taxonomy" id="176275"/>
    <lineage>
        <taxon>Eukaryota</taxon>
        <taxon>Fungi</taxon>
        <taxon>Dikarya</taxon>
        <taxon>Ascomycota</taxon>
        <taxon>Pezizomycotina</taxon>
        <taxon>Sordariomycetes</taxon>
        <taxon>Hypocreomycetidae</taxon>
        <taxon>Hypocreales</taxon>
        <taxon>Cordycipitaceae</taxon>
        <taxon>Beauveria</taxon>
    </lineage>
</organism>
<dbReference type="SMART" id="SM00066">
    <property type="entry name" value="GAL4"/>
    <property type="match status" value="1"/>
</dbReference>
<evidence type="ECO:0000256" key="1">
    <source>
        <dbReference type="ARBA" id="ARBA00023242"/>
    </source>
</evidence>
<dbReference type="GO" id="GO:0000981">
    <property type="term" value="F:DNA-binding transcription factor activity, RNA polymerase II-specific"/>
    <property type="evidence" value="ECO:0007669"/>
    <property type="project" value="InterPro"/>
</dbReference>
<dbReference type="SUPFAM" id="SSF57701">
    <property type="entry name" value="Zn2/Cys6 DNA-binding domain"/>
    <property type="match status" value="1"/>
</dbReference>
<gene>
    <name evidence="4" type="ORF">BB8028_0005g03290</name>
</gene>
<protein>
    <recommendedName>
        <fullName evidence="3">Zn(2)-C6 fungal-type domain-containing protein</fullName>
    </recommendedName>
</protein>
<proteinExistence type="predicted"/>
<dbReference type="InterPro" id="IPR036864">
    <property type="entry name" value="Zn2-C6_fun-type_DNA-bd_sf"/>
</dbReference>
<name>A0A2S7YF68_BEABA</name>
<dbReference type="CDD" id="cd00067">
    <property type="entry name" value="GAL4"/>
    <property type="match status" value="1"/>
</dbReference>